<dbReference type="InterPro" id="IPR024385">
    <property type="entry name" value="DUF3854"/>
</dbReference>
<dbReference type="RefSeq" id="WP_264325305.1">
    <property type="nucleotide sequence ID" value="NZ_JADEXQ010000036.1"/>
</dbReference>
<evidence type="ECO:0000256" key="1">
    <source>
        <dbReference type="SAM" id="MobiDB-lite"/>
    </source>
</evidence>
<gene>
    <name evidence="3" type="ORF">IQ266_12125</name>
</gene>
<accession>A0A928VKW6</accession>
<proteinExistence type="predicted"/>
<evidence type="ECO:0000313" key="4">
    <source>
        <dbReference type="Proteomes" id="UP000625316"/>
    </source>
</evidence>
<dbReference type="NCBIfam" id="NF042913">
    <property type="entry name" value="CyRepA1"/>
    <property type="match status" value="1"/>
</dbReference>
<feature type="compositionally biased region" description="Basic and acidic residues" evidence="1">
    <location>
        <begin position="964"/>
        <end position="975"/>
    </location>
</feature>
<dbReference type="Pfam" id="PF12965">
    <property type="entry name" value="DUF3854"/>
    <property type="match status" value="1"/>
</dbReference>
<dbReference type="EMBL" id="JADEXQ010000036">
    <property type="protein sequence ID" value="MBE9030478.1"/>
    <property type="molecule type" value="Genomic_DNA"/>
</dbReference>
<dbReference type="PANTHER" id="PTHR34985">
    <property type="entry name" value="SLR0554 PROTEIN"/>
    <property type="match status" value="1"/>
</dbReference>
<feature type="domain" description="DUF3854" evidence="2">
    <location>
        <begin position="141"/>
        <end position="274"/>
    </location>
</feature>
<keyword evidence="4" id="KW-1185">Reference proteome</keyword>
<organism evidence="3 4">
    <name type="scientific">Romeriopsis navalis LEGE 11480</name>
    <dbReference type="NCBI Taxonomy" id="2777977"/>
    <lineage>
        <taxon>Bacteria</taxon>
        <taxon>Bacillati</taxon>
        <taxon>Cyanobacteriota</taxon>
        <taxon>Cyanophyceae</taxon>
        <taxon>Leptolyngbyales</taxon>
        <taxon>Leptolyngbyaceae</taxon>
        <taxon>Romeriopsis</taxon>
        <taxon>Romeriopsis navalis</taxon>
    </lineage>
</organism>
<dbReference type="InterPro" id="IPR027417">
    <property type="entry name" value="P-loop_NTPase"/>
</dbReference>
<comment type="caution">
    <text evidence="3">The sequence shown here is derived from an EMBL/GenBank/DDBJ whole genome shotgun (WGS) entry which is preliminary data.</text>
</comment>
<dbReference type="Proteomes" id="UP000625316">
    <property type="component" value="Unassembled WGS sequence"/>
</dbReference>
<evidence type="ECO:0000259" key="2">
    <source>
        <dbReference type="Pfam" id="PF12965"/>
    </source>
</evidence>
<protein>
    <submittedName>
        <fullName evidence="3">DUF3854 domain-containing protein</fullName>
    </submittedName>
</protein>
<dbReference type="InterPro" id="IPR049996">
    <property type="entry name" value="Slr7037-like"/>
</dbReference>
<evidence type="ECO:0000313" key="3">
    <source>
        <dbReference type="EMBL" id="MBE9030478.1"/>
    </source>
</evidence>
<dbReference type="SUPFAM" id="SSF52540">
    <property type="entry name" value="P-loop containing nucleoside triphosphate hydrolases"/>
    <property type="match status" value="1"/>
</dbReference>
<dbReference type="PANTHER" id="PTHR34985:SF1">
    <property type="entry name" value="SLR0554 PROTEIN"/>
    <property type="match status" value="1"/>
</dbReference>
<dbReference type="AlphaFoldDB" id="A0A928VKW6"/>
<reference evidence="3" key="1">
    <citation type="submission" date="2020-10" db="EMBL/GenBank/DDBJ databases">
        <authorList>
            <person name="Castelo-Branco R."/>
            <person name="Eusebio N."/>
            <person name="Adriana R."/>
            <person name="Vieira A."/>
            <person name="Brugerolle De Fraissinette N."/>
            <person name="Rezende De Castro R."/>
            <person name="Schneider M.P."/>
            <person name="Vasconcelos V."/>
            <person name="Leao P.N."/>
        </authorList>
    </citation>
    <scope>NUCLEOTIDE SEQUENCE</scope>
    <source>
        <strain evidence="3">LEGE 11480</strain>
    </source>
</reference>
<feature type="region of interest" description="Disordered" evidence="1">
    <location>
        <begin position="944"/>
        <end position="1001"/>
    </location>
</feature>
<sequence>MCATLAAEQKTPLESFQTEFIHGSGIAPALYATAVKVVGDLESNTLGEAETPIHEALNWRYRRFGLRANESLLAALLLNEDGSCWQAKLSRPKQDNKSRKIRKYETPVGNGSRAFLPAVPTALAQSISQRYGFEIDGADSFWDWVADCPADIPIVITEGGKKALAALSQGYVTIALYGVNAGVSKYETIADERIRRLKPELISDLQRFAVEGRQFILAFDQDVKPQTRYKVEGALADLSWYLEQTGASVSIADWDGQNGRCKGLDDLIVNAGVEAWEVAYKSALPAGEWRIGRQLAAAVKRQPDLPIGNQEFRAVTEQLPQSGIVALYGGKGTGKSEAIAQLLGDNDWLSFTPLVSLGRDQAETWGGVFINDSDVIGSYLLKDGLLVKGASVCIPSLLKVQRMDGGILILDELTATLEFLLGSKLANKDGLRPLLLSEFIRRVQAADLVILADADLTEEAIRYIESMRDEQAYLVRSDRQALTYQTTIFECPLNPTIASFLERVAVLPEHQLIYLNSDGKTMAESFASMLQKIGIKSLLITSDTSGDDLEADFLASKGGTIPLLIRMGIRVIITSPTVTQGFSIKSHTDLIDSVWGFYKGGSITAHSMAQSLDRVRSNQVPRFVHIAKRGNAYSKLSKAQTVTAFLKEFKQISTAVVRLARHSLSPETIVKTEGIDWQSHNLKMLAALEVRRNRGMRALRETLIALLRQEGKQVQFLTPSISQAEAIAAGEAIKTARKQVNLAHAQAVAKAKPIDDKKAKKLSEQTEALTPEEILSLARWQLQKFYRLETVETEDVLLDRKGAAQKEIRNLEAALSHATAIERSASSINRNADTPQDWDKSAVRRWLMEQAGMTKLIAQIIAGKVDELMTEMTEPIAQFIRNHAAEFRLGFGFTKIDSMSDQQIIGVMLSTCGITTKRHRRRGAYSIEPERLAYLLAVLERRQPKDPHPVSEKSNSGVWISSEPLEKQDSIKSHQEQTTLVPGARVPVGEDTWEEDRNRSA</sequence>
<name>A0A928VKW6_9CYAN</name>